<dbReference type="GO" id="GO:0030246">
    <property type="term" value="F:carbohydrate binding"/>
    <property type="evidence" value="ECO:0007669"/>
    <property type="project" value="InterPro"/>
</dbReference>
<dbReference type="AlphaFoldDB" id="F2JKF2"/>
<dbReference type="eggNOG" id="COG3459">
    <property type="taxonomic scope" value="Bacteria"/>
</dbReference>
<name>F2JKF2_CELLD</name>
<dbReference type="SUPFAM" id="SSF48208">
    <property type="entry name" value="Six-hairpin glycosidases"/>
    <property type="match status" value="1"/>
</dbReference>
<sequence>MLKNVLARETLSESTKALKSYFKEYIDESLVYDSQFMDISNTHIIAIGGFTFKVPALKELCKDEQLSTYFDSLTHSRSHLFCIEDSGKVKYFCYMNGSIVETPIDSVIESHMLAVCEDYKKWAGYINMKGEHVIDLKKPVPGPHFYTNMLLGDRMNFELALQSTPKSVVDRFGGGSFRAHAATQVLATRWDMLPEENGFPANRQFYLVEEGKQIFYSADALDSNIKTAECRHGQNYTEIEYETKCGLHILRTIFLVPQYEGLPIATEVQRITVTNKTSVTRDLKIVTTGMLATAAPGALMEDVVYSTVIMQSQLIKDEENHLIGYVPYYYPESASRDIRYTTMVAYEKDARKYPTEICTHYGEFIGSGSLYKPQGVRKLSNRLNTKGPGFFALGCPISIEPNENVTVDHFVGLISELGETRVPDEVVHTQLTNLHHQFATKGSIINSLNEQKESYRKYSTYLQVNTGDQAFDSYINKNLPFQVLYQTFVSRSFDLTQKGYREIGFREIQDIFVSQYYLISMGEIAYTKSLLREWIEKVFEYGYCYHNFFWKGKEAGKWSDDGLWLLQAVYRYVNYSGDTGFLNEEYIIAEAGGKKRSVYETLKAIITYSAEISVGEHGLPLIDFADWNDCLKVDDSYLSGPEKEKREKPFKGYSESVMNAFLLKLALQHIEEFAVINKDTEYEEHVRELTKKLDEHIQKDAWKENFFARVLFNRFGDEITFLGAKNDGFSSDANIDGTYFLNSFSWSILSSSANENQIAIMLDQIEAYLKTPYGLKLMSPTDLSKVATSTATGEYFPGDRENGGIFKHATMMATTAMLQAAKKVVNRELASRLSQLAYWMVGLVLPYKALENPFEVCGNPRWCTQYNNSQTGENIGPTLSGTSTWLAITLFEMLGIKYEKNSLVIEPLLSEEMTQMSYTLRHLTSEYIIEIKKPEGLVRIVDNSYSIILDGKVLEDNKITLVDDGCKHKVELIFSV</sequence>
<proteinExistence type="predicted"/>
<keyword evidence="2 5" id="KW-0808">Transferase</keyword>
<evidence type="ECO:0000313" key="6">
    <source>
        <dbReference type="Proteomes" id="UP000008467"/>
    </source>
</evidence>
<protein>
    <submittedName>
        <fullName evidence="5">Glycosyltransferase 36</fullName>
    </submittedName>
</protein>
<dbReference type="InterPro" id="IPR037018">
    <property type="entry name" value="GH65_N"/>
</dbReference>
<reference evidence="5 6" key="1">
    <citation type="journal article" date="2011" name="J. Bacteriol.">
        <title>Complete genome sequence of the cellulose-degrading bacterium Cellulosilyticum lentocellum.</title>
        <authorList>
            <consortium name="US DOE Joint Genome Institute"/>
            <person name="Miller D.A."/>
            <person name="Suen G."/>
            <person name="Bruce D."/>
            <person name="Copeland A."/>
            <person name="Cheng J.F."/>
            <person name="Detter C."/>
            <person name="Goodwin L.A."/>
            <person name="Han C.S."/>
            <person name="Hauser L.J."/>
            <person name="Land M.L."/>
            <person name="Lapidus A."/>
            <person name="Lucas S."/>
            <person name="Meincke L."/>
            <person name="Pitluck S."/>
            <person name="Tapia R."/>
            <person name="Teshima H."/>
            <person name="Woyke T."/>
            <person name="Fox B.G."/>
            <person name="Angert E.R."/>
            <person name="Currie C.R."/>
        </authorList>
    </citation>
    <scope>NUCLEOTIDE SEQUENCE [LARGE SCALE GENOMIC DNA]</scope>
    <source>
        <strain evidence="6">ATCC 49066 / DSM 5427 / NCIMB 11756 / RHM5</strain>
    </source>
</reference>
<dbReference type="Pfam" id="PF06165">
    <property type="entry name" value="GH94_b-supersand"/>
    <property type="match status" value="1"/>
</dbReference>
<dbReference type="GO" id="GO:0005975">
    <property type="term" value="P:carbohydrate metabolic process"/>
    <property type="evidence" value="ECO:0007669"/>
    <property type="project" value="InterPro"/>
</dbReference>
<dbReference type="PANTHER" id="PTHR37469:SF2">
    <property type="entry name" value="CELLOBIONIC ACID PHOSPHORYLASE"/>
    <property type="match status" value="1"/>
</dbReference>
<dbReference type="STRING" id="642492.Clole_3989"/>
<feature type="domain" description="Glycosyl hydrolase 94 catalytic" evidence="4">
    <location>
        <begin position="461"/>
        <end position="817"/>
    </location>
</feature>
<dbReference type="Proteomes" id="UP000008467">
    <property type="component" value="Chromosome"/>
</dbReference>
<dbReference type="InterPro" id="IPR033432">
    <property type="entry name" value="GH94_catalytic"/>
</dbReference>
<gene>
    <name evidence="5" type="ordered locus">Clole_3989</name>
</gene>
<dbReference type="SUPFAM" id="SSF74650">
    <property type="entry name" value="Galactose mutarotase-like"/>
    <property type="match status" value="1"/>
</dbReference>
<dbReference type="InterPro" id="IPR008928">
    <property type="entry name" value="6-hairpin_glycosidase_sf"/>
</dbReference>
<evidence type="ECO:0000259" key="3">
    <source>
        <dbReference type="Pfam" id="PF06165"/>
    </source>
</evidence>
<dbReference type="InterPro" id="IPR052047">
    <property type="entry name" value="GH94_Enzymes"/>
</dbReference>
<dbReference type="InterPro" id="IPR011013">
    <property type="entry name" value="Gal_mutarotase_sf_dom"/>
</dbReference>
<dbReference type="EMBL" id="CP002582">
    <property type="protein sequence ID" value="ADZ85667.1"/>
    <property type="molecule type" value="Genomic_DNA"/>
</dbReference>
<dbReference type="Gene3D" id="2.70.98.40">
    <property type="entry name" value="Glycoside hydrolase, family 65, N-terminal domain"/>
    <property type="match status" value="1"/>
</dbReference>
<evidence type="ECO:0000256" key="2">
    <source>
        <dbReference type="ARBA" id="ARBA00022679"/>
    </source>
</evidence>
<dbReference type="PANTHER" id="PTHR37469">
    <property type="entry name" value="CELLOBIONIC ACID PHOSPHORYLASE-RELATED"/>
    <property type="match status" value="1"/>
</dbReference>
<dbReference type="RefSeq" id="WP_013658940.1">
    <property type="nucleotide sequence ID" value="NC_015275.1"/>
</dbReference>
<dbReference type="CDD" id="cd11752">
    <property type="entry name" value="GH94N_CDP_like"/>
    <property type="match status" value="1"/>
</dbReference>
<organism evidence="5 6">
    <name type="scientific">Cellulosilyticum lentocellum (strain ATCC 49066 / DSM 5427 / NCIMB 11756 / RHM5)</name>
    <name type="common">Clostridium lentocellum</name>
    <dbReference type="NCBI Taxonomy" id="642492"/>
    <lineage>
        <taxon>Bacteria</taxon>
        <taxon>Bacillati</taxon>
        <taxon>Bacillota</taxon>
        <taxon>Clostridia</taxon>
        <taxon>Lachnospirales</taxon>
        <taxon>Cellulosilyticaceae</taxon>
        <taxon>Cellulosilyticum</taxon>
    </lineage>
</organism>
<dbReference type="InterPro" id="IPR012341">
    <property type="entry name" value="6hp_glycosidase-like_sf"/>
</dbReference>
<accession>F2JKF2</accession>
<keyword evidence="6" id="KW-1185">Reference proteome</keyword>
<dbReference type="Pfam" id="PF17167">
    <property type="entry name" value="Glyco_hydro_94"/>
    <property type="match status" value="1"/>
</dbReference>
<dbReference type="GO" id="GO:0016757">
    <property type="term" value="F:glycosyltransferase activity"/>
    <property type="evidence" value="ECO:0007669"/>
    <property type="project" value="UniProtKB-KW"/>
</dbReference>
<dbReference type="Gene3D" id="1.50.10.10">
    <property type="match status" value="1"/>
</dbReference>
<evidence type="ECO:0000256" key="1">
    <source>
        <dbReference type="ARBA" id="ARBA00022676"/>
    </source>
</evidence>
<dbReference type="KEGG" id="cle:Clole_3989"/>
<dbReference type="InterPro" id="IPR010383">
    <property type="entry name" value="Glyco_hydrolase_94_b-supersand"/>
</dbReference>
<dbReference type="HOGENOM" id="CLU_302036_0_0_9"/>
<feature type="domain" description="Glycosyl hydrolase 94 supersandwich" evidence="3">
    <location>
        <begin position="167"/>
        <end position="412"/>
    </location>
</feature>
<evidence type="ECO:0000259" key="4">
    <source>
        <dbReference type="Pfam" id="PF17167"/>
    </source>
</evidence>
<evidence type="ECO:0000313" key="5">
    <source>
        <dbReference type="EMBL" id="ADZ85667.1"/>
    </source>
</evidence>
<keyword evidence="1" id="KW-0328">Glycosyltransferase</keyword>
<dbReference type="Gene3D" id="2.60.420.10">
    <property type="entry name" value="Maltose phosphorylase, domain 3"/>
    <property type="match status" value="1"/>
</dbReference>